<evidence type="ECO:0000256" key="6">
    <source>
        <dbReference type="SAM" id="SignalP"/>
    </source>
</evidence>
<feature type="domain" description="Chitin-binding type-2" evidence="7">
    <location>
        <begin position="20"/>
        <end position="76"/>
    </location>
</feature>
<dbReference type="GO" id="GO:0008061">
    <property type="term" value="F:chitin binding"/>
    <property type="evidence" value="ECO:0007669"/>
    <property type="project" value="UniProtKB-KW"/>
</dbReference>
<keyword evidence="3" id="KW-0677">Repeat</keyword>
<feature type="domain" description="Chitin-binding type-2" evidence="7">
    <location>
        <begin position="77"/>
        <end position="128"/>
    </location>
</feature>
<sequence length="194" mass="21205">MIRLVLALFLVGCAKVQTQSTVCQGQINTFVPHETDCWRYYTCVNGQAFPQECPEPFIFVDARQMCDYGDRNACVNCPATGIRNFPVSNSCTKFIQCIEGVQFERECPAGTMFDKAAEQCNVASAVQCVEVNCPAVDDPQNPVFVADPSDCQNYFICVSGEGVIQRCPTGTRFNPTLNVCDLETNVACPGAVSP</sequence>
<name>A0A182SLG7_9DIPT</name>
<reference evidence="8" key="2">
    <citation type="submission" date="2020-05" db="UniProtKB">
        <authorList>
            <consortium name="EnsemblMetazoa"/>
        </authorList>
    </citation>
    <scope>IDENTIFICATION</scope>
    <source>
        <strain evidence="8">maculatus3</strain>
    </source>
</reference>
<keyword evidence="2 6" id="KW-0732">Signal</keyword>
<evidence type="ECO:0000256" key="3">
    <source>
        <dbReference type="ARBA" id="ARBA00022737"/>
    </source>
</evidence>
<accession>A0A182SLG7</accession>
<feature type="domain" description="Chitin-binding type-2" evidence="7">
    <location>
        <begin position="130"/>
        <end position="190"/>
    </location>
</feature>
<evidence type="ECO:0000256" key="1">
    <source>
        <dbReference type="ARBA" id="ARBA00022669"/>
    </source>
</evidence>
<feature type="chain" id="PRO_5008135922" description="Chitin-binding type-2 domain-containing protein" evidence="6">
    <location>
        <begin position="19"/>
        <end position="194"/>
    </location>
</feature>
<dbReference type="SUPFAM" id="SSF57625">
    <property type="entry name" value="Invertebrate chitin-binding proteins"/>
    <property type="match status" value="3"/>
</dbReference>
<reference evidence="9" key="1">
    <citation type="submission" date="2013-09" db="EMBL/GenBank/DDBJ databases">
        <title>The Genome Sequence of Anopheles maculatus species B.</title>
        <authorList>
            <consortium name="The Broad Institute Genomics Platform"/>
            <person name="Neafsey D.E."/>
            <person name="Besansky N."/>
            <person name="Howell P."/>
            <person name="Walton C."/>
            <person name="Young S.K."/>
            <person name="Zeng Q."/>
            <person name="Gargeya S."/>
            <person name="Fitzgerald M."/>
            <person name="Haas B."/>
            <person name="Abouelleil A."/>
            <person name="Allen A.W."/>
            <person name="Alvarado L."/>
            <person name="Arachchi H.M."/>
            <person name="Berlin A.M."/>
            <person name="Chapman S.B."/>
            <person name="Gainer-Dewar J."/>
            <person name="Goldberg J."/>
            <person name="Griggs A."/>
            <person name="Gujja S."/>
            <person name="Hansen M."/>
            <person name="Howarth C."/>
            <person name="Imamovic A."/>
            <person name="Ireland A."/>
            <person name="Larimer J."/>
            <person name="McCowan C."/>
            <person name="Murphy C."/>
            <person name="Pearson M."/>
            <person name="Poon T.W."/>
            <person name="Priest M."/>
            <person name="Roberts A."/>
            <person name="Saif S."/>
            <person name="Shea T."/>
            <person name="Sisk P."/>
            <person name="Sykes S."/>
            <person name="Wortman J."/>
            <person name="Nusbaum C."/>
            <person name="Birren B."/>
        </authorList>
    </citation>
    <scope>NUCLEOTIDE SEQUENCE [LARGE SCALE GENOMIC DNA]</scope>
    <source>
        <strain evidence="9">maculatus3</strain>
    </source>
</reference>
<evidence type="ECO:0000259" key="7">
    <source>
        <dbReference type="PROSITE" id="PS50940"/>
    </source>
</evidence>
<dbReference type="SMART" id="SM00494">
    <property type="entry name" value="ChtBD2"/>
    <property type="match status" value="3"/>
</dbReference>
<evidence type="ECO:0000256" key="2">
    <source>
        <dbReference type="ARBA" id="ARBA00022729"/>
    </source>
</evidence>
<dbReference type="PANTHER" id="PTHR23301">
    <property type="entry name" value="CHITIN BINDING PERITROPHIN-A"/>
    <property type="match status" value="1"/>
</dbReference>
<dbReference type="AlphaFoldDB" id="A0A182SLG7"/>
<dbReference type="Proteomes" id="UP000075901">
    <property type="component" value="Unassembled WGS sequence"/>
</dbReference>
<dbReference type="VEuPathDB" id="VectorBase:AMAM009131"/>
<dbReference type="GO" id="GO:0005576">
    <property type="term" value="C:extracellular region"/>
    <property type="evidence" value="ECO:0007669"/>
    <property type="project" value="InterPro"/>
</dbReference>
<organism evidence="8 9">
    <name type="scientific">Anopheles maculatus</name>
    <dbReference type="NCBI Taxonomy" id="74869"/>
    <lineage>
        <taxon>Eukaryota</taxon>
        <taxon>Metazoa</taxon>
        <taxon>Ecdysozoa</taxon>
        <taxon>Arthropoda</taxon>
        <taxon>Hexapoda</taxon>
        <taxon>Insecta</taxon>
        <taxon>Pterygota</taxon>
        <taxon>Neoptera</taxon>
        <taxon>Endopterygota</taxon>
        <taxon>Diptera</taxon>
        <taxon>Nematocera</taxon>
        <taxon>Culicoidea</taxon>
        <taxon>Culicidae</taxon>
        <taxon>Anophelinae</taxon>
        <taxon>Anopheles</taxon>
        <taxon>Anopheles maculatus group</taxon>
    </lineage>
</organism>
<keyword evidence="5" id="KW-0325">Glycoprotein</keyword>
<evidence type="ECO:0000313" key="8">
    <source>
        <dbReference type="EnsemblMetazoa" id="AMAM009131-PA"/>
    </source>
</evidence>
<feature type="signal peptide" evidence="6">
    <location>
        <begin position="1"/>
        <end position="18"/>
    </location>
</feature>
<dbReference type="PROSITE" id="PS50940">
    <property type="entry name" value="CHIT_BIND_II"/>
    <property type="match status" value="3"/>
</dbReference>
<dbReference type="InterPro" id="IPR002557">
    <property type="entry name" value="Chitin-bd_dom"/>
</dbReference>
<dbReference type="Gene3D" id="2.170.140.10">
    <property type="entry name" value="Chitin binding domain"/>
    <property type="match status" value="3"/>
</dbReference>
<keyword evidence="9" id="KW-1185">Reference proteome</keyword>
<evidence type="ECO:0000313" key="9">
    <source>
        <dbReference type="Proteomes" id="UP000075901"/>
    </source>
</evidence>
<evidence type="ECO:0000256" key="5">
    <source>
        <dbReference type="ARBA" id="ARBA00023180"/>
    </source>
</evidence>
<keyword evidence="1" id="KW-0147">Chitin-binding</keyword>
<keyword evidence="4" id="KW-1015">Disulfide bond</keyword>
<proteinExistence type="predicted"/>
<dbReference type="Pfam" id="PF01607">
    <property type="entry name" value="CBM_14"/>
    <property type="match status" value="3"/>
</dbReference>
<dbReference type="InterPro" id="IPR051940">
    <property type="entry name" value="Chitin_bind-dev_reg"/>
</dbReference>
<protein>
    <recommendedName>
        <fullName evidence="7">Chitin-binding type-2 domain-containing protein</fullName>
    </recommendedName>
</protein>
<dbReference type="EnsemblMetazoa" id="AMAM009131-RA">
    <property type="protein sequence ID" value="AMAM009131-PA"/>
    <property type="gene ID" value="AMAM009131"/>
</dbReference>
<dbReference type="InterPro" id="IPR036508">
    <property type="entry name" value="Chitin-bd_dom_sf"/>
</dbReference>
<dbReference type="PANTHER" id="PTHR23301:SF0">
    <property type="entry name" value="CHITIN-BINDING TYPE-2 DOMAIN-CONTAINING PROTEIN-RELATED"/>
    <property type="match status" value="1"/>
</dbReference>
<evidence type="ECO:0000256" key="4">
    <source>
        <dbReference type="ARBA" id="ARBA00023157"/>
    </source>
</evidence>